<dbReference type="VEuPathDB" id="TrichDB:TVAGG3_1041530"/>
<name>A2DSX6_TRIV3</name>
<gene>
    <name evidence="4" type="ORF">TVAG_348350</name>
</gene>
<dbReference type="RefSeq" id="XP_001328748.1">
    <property type="nucleotide sequence ID" value="XM_001328713.1"/>
</dbReference>
<dbReference type="OrthoDB" id="26889at2759"/>
<reference evidence="4" key="2">
    <citation type="journal article" date="2007" name="Science">
        <title>Draft genome sequence of the sexually transmitted pathogen Trichomonas vaginalis.</title>
        <authorList>
            <person name="Carlton J.M."/>
            <person name="Hirt R.P."/>
            <person name="Silva J.C."/>
            <person name="Delcher A.L."/>
            <person name="Schatz M."/>
            <person name="Zhao Q."/>
            <person name="Wortman J.R."/>
            <person name="Bidwell S.L."/>
            <person name="Alsmark U.C.M."/>
            <person name="Besteiro S."/>
            <person name="Sicheritz-Ponten T."/>
            <person name="Noel C.J."/>
            <person name="Dacks J.B."/>
            <person name="Foster P.G."/>
            <person name="Simillion C."/>
            <person name="Van de Peer Y."/>
            <person name="Miranda-Saavedra D."/>
            <person name="Barton G.J."/>
            <person name="Westrop G.D."/>
            <person name="Mueller S."/>
            <person name="Dessi D."/>
            <person name="Fiori P.L."/>
            <person name="Ren Q."/>
            <person name="Paulsen I."/>
            <person name="Zhang H."/>
            <person name="Bastida-Corcuera F.D."/>
            <person name="Simoes-Barbosa A."/>
            <person name="Brown M.T."/>
            <person name="Hayes R.D."/>
            <person name="Mukherjee M."/>
            <person name="Okumura C.Y."/>
            <person name="Schneider R."/>
            <person name="Smith A.J."/>
            <person name="Vanacova S."/>
            <person name="Villalvazo M."/>
            <person name="Haas B.J."/>
            <person name="Pertea M."/>
            <person name="Feldblyum T.V."/>
            <person name="Utterback T.R."/>
            <person name="Shu C.L."/>
            <person name="Osoegawa K."/>
            <person name="de Jong P.J."/>
            <person name="Hrdy I."/>
            <person name="Horvathova L."/>
            <person name="Zubacova Z."/>
            <person name="Dolezal P."/>
            <person name="Malik S.B."/>
            <person name="Logsdon J.M. Jr."/>
            <person name="Henze K."/>
            <person name="Gupta A."/>
            <person name="Wang C.C."/>
            <person name="Dunne R.L."/>
            <person name="Upcroft J.A."/>
            <person name="Upcroft P."/>
            <person name="White O."/>
            <person name="Salzberg S.L."/>
            <person name="Tang P."/>
            <person name="Chiu C.-H."/>
            <person name="Lee Y.-S."/>
            <person name="Embley T.M."/>
            <person name="Coombs G.H."/>
            <person name="Mottram J.C."/>
            <person name="Tachezy J."/>
            <person name="Fraser-Liggett C.M."/>
            <person name="Johnson P.J."/>
        </authorList>
    </citation>
    <scope>NUCLEOTIDE SEQUENCE [LARGE SCALE GENOMIC DNA]</scope>
    <source>
        <strain evidence="4">G3</strain>
    </source>
</reference>
<feature type="domain" description="Flavodoxin-like fold" evidence="3">
    <location>
        <begin position="8"/>
        <end position="192"/>
    </location>
</feature>
<protein>
    <submittedName>
        <fullName evidence="4">Flavodoxin-like fold family protein</fullName>
    </submittedName>
</protein>
<evidence type="ECO:0000313" key="5">
    <source>
        <dbReference type="Proteomes" id="UP000001542"/>
    </source>
</evidence>
<dbReference type="PANTHER" id="PTHR10204">
    <property type="entry name" value="NAD P H OXIDOREDUCTASE-RELATED"/>
    <property type="match status" value="1"/>
</dbReference>
<dbReference type="InterPro" id="IPR003680">
    <property type="entry name" value="Flavodoxin_fold"/>
</dbReference>
<comment type="similarity">
    <text evidence="1">Belongs to the NAD(P)H dehydrogenase (quinone) family.</text>
</comment>
<dbReference type="STRING" id="5722.A2DSX6"/>
<organism evidence="4 5">
    <name type="scientific">Trichomonas vaginalis (strain ATCC PRA-98 / G3)</name>
    <dbReference type="NCBI Taxonomy" id="412133"/>
    <lineage>
        <taxon>Eukaryota</taxon>
        <taxon>Metamonada</taxon>
        <taxon>Parabasalia</taxon>
        <taxon>Trichomonadida</taxon>
        <taxon>Trichomonadidae</taxon>
        <taxon>Trichomonas</taxon>
    </lineage>
</organism>
<dbReference type="AlphaFoldDB" id="A2DSX6"/>
<dbReference type="KEGG" id="tva:4774535"/>
<dbReference type="Pfam" id="PF02525">
    <property type="entry name" value="Flavodoxin_2"/>
    <property type="match status" value="1"/>
</dbReference>
<sequence>MDMRGPPMKILVIISDPDLDEKSPCRSIVAQSINTLKNNGHTITVTDLAKDGWNEVLSVKDFTKVSDPIHINIRLEQQISPIIPKIKEEQSKVLDCDFLMIFGPVSWFGLPSYFYAWWDRVFTHGSMYSPGTMFGKGVFSKKRAIVVATTTSTTEMFGRESIFGRYEQVIYPITHGMLHTVGFKVHRSQLLYLKPNQPNSEIIRDWDGNLNNINQRTYIAFNKPSDYTNYKLTSKDPMNDFDKLDRFGDMAVTENAN</sequence>
<accession>A2DSX6</accession>
<evidence type="ECO:0000256" key="1">
    <source>
        <dbReference type="ARBA" id="ARBA00006252"/>
    </source>
</evidence>
<dbReference type="GO" id="GO:0005829">
    <property type="term" value="C:cytosol"/>
    <property type="evidence" value="ECO:0000318"/>
    <property type="project" value="GO_Central"/>
</dbReference>
<dbReference type="SMR" id="A2DSX6"/>
<dbReference type="eggNOG" id="ENOG502QQMI">
    <property type="taxonomic scope" value="Eukaryota"/>
</dbReference>
<dbReference type="InParanoid" id="A2DSX6"/>
<dbReference type="EMBL" id="DS113241">
    <property type="protein sequence ID" value="EAY16525.1"/>
    <property type="molecule type" value="Genomic_DNA"/>
</dbReference>
<dbReference type="InterPro" id="IPR051545">
    <property type="entry name" value="NAD(P)H_dehydrogenase_qn"/>
</dbReference>
<proteinExistence type="inferred from homology"/>
<dbReference type="SUPFAM" id="SSF52218">
    <property type="entry name" value="Flavoproteins"/>
    <property type="match status" value="1"/>
</dbReference>
<dbReference type="GO" id="GO:0003955">
    <property type="term" value="F:NAD(P)H dehydrogenase (quinone) activity"/>
    <property type="evidence" value="ECO:0000318"/>
    <property type="project" value="GO_Central"/>
</dbReference>
<evidence type="ECO:0000256" key="2">
    <source>
        <dbReference type="ARBA" id="ARBA00023002"/>
    </source>
</evidence>
<dbReference type="Gene3D" id="3.40.50.360">
    <property type="match status" value="1"/>
</dbReference>
<dbReference type="VEuPathDB" id="TrichDB:TVAG_348350"/>
<keyword evidence="5" id="KW-1185">Reference proteome</keyword>
<dbReference type="InterPro" id="IPR029039">
    <property type="entry name" value="Flavoprotein-like_sf"/>
</dbReference>
<evidence type="ECO:0000313" key="4">
    <source>
        <dbReference type="EMBL" id="EAY16525.1"/>
    </source>
</evidence>
<dbReference type="PANTHER" id="PTHR10204:SF34">
    <property type="entry name" value="NAD(P)H DEHYDROGENASE [QUINONE] 1 ISOFORM 1"/>
    <property type="match status" value="1"/>
</dbReference>
<dbReference type="Proteomes" id="UP000001542">
    <property type="component" value="Unassembled WGS sequence"/>
</dbReference>
<keyword evidence="2" id="KW-0560">Oxidoreductase</keyword>
<evidence type="ECO:0000259" key="3">
    <source>
        <dbReference type="Pfam" id="PF02525"/>
    </source>
</evidence>
<reference evidence="4" key="1">
    <citation type="submission" date="2006-10" db="EMBL/GenBank/DDBJ databases">
        <authorList>
            <person name="Amadeo P."/>
            <person name="Zhao Q."/>
            <person name="Wortman J."/>
            <person name="Fraser-Liggett C."/>
            <person name="Carlton J."/>
        </authorList>
    </citation>
    <scope>NUCLEOTIDE SEQUENCE</scope>
    <source>
        <strain evidence="4">G3</strain>
    </source>
</reference>